<dbReference type="EMBL" id="FUKM01000048">
    <property type="protein sequence ID" value="SJN13965.1"/>
    <property type="molecule type" value="Genomic_DNA"/>
</dbReference>
<proteinExistence type="predicted"/>
<evidence type="ECO:0000313" key="1">
    <source>
        <dbReference type="EMBL" id="SJN13965.1"/>
    </source>
</evidence>
<organism evidence="1 2">
    <name type="scientific">Halomonas citrativorans</name>
    <dbReference type="NCBI Taxonomy" id="2742612"/>
    <lineage>
        <taxon>Bacteria</taxon>
        <taxon>Pseudomonadati</taxon>
        <taxon>Pseudomonadota</taxon>
        <taxon>Gammaproteobacteria</taxon>
        <taxon>Oceanospirillales</taxon>
        <taxon>Halomonadaceae</taxon>
        <taxon>Halomonas</taxon>
    </lineage>
</organism>
<evidence type="ECO:0000313" key="2">
    <source>
        <dbReference type="Proteomes" id="UP000196331"/>
    </source>
</evidence>
<dbReference type="Proteomes" id="UP000196331">
    <property type="component" value="Unassembled WGS sequence"/>
</dbReference>
<accession>A0A1R4I2F0</accession>
<dbReference type="AlphaFoldDB" id="A0A1R4I2F0"/>
<reference evidence="1 2" key="1">
    <citation type="submission" date="2017-02" db="EMBL/GenBank/DDBJ databases">
        <authorList>
            <person name="Dridi B."/>
        </authorList>
    </citation>
    <scope>NUCLEOTIDE SEQUENCE [LARGE SCALE GENOMIC DNA]</scope>
    <source>
        <strain evidence="1 2">JB380</strain>
    </source>
</reference>
<gene>
    <name evidence="1" type="ORF">CZ787_12770</name>
</gene>
<sequence length="48" mass="5637">MLTFFVSLINERLYDAKQGQLYIMRLSDQHAAHLCSFRFGRLPLSGQY</sequence>
<name>A0A1R4I2F0_9GAMM</name>
<protein>
    <submittedName>
        <fullName evidence="1">Uncharacterized protein</fullName>
    </submittedName>
</protein>
<comment type="caution">
    <text evidence="1">The sequence shown here is derived from an EMBL/GenBank/DDBJ whole genome shotgun (WGS) entry which is preliminary data.</text>
</comment>